<evidence type="ECO:0000313" key="1">
    <source>
        <dbReference type="EMBL" id="MBD9721936.1"/>
    </source>
</evidence>
<dbReference type="EMBL" id="JACYXT010000001">
    <property type="protein sequence ID" value="MBD9721936.1"/>
    <property type="molecule type" value="Genomic_DNA"/>
</dbReference>
<name>A0A927KX25_9ACTN</name>
<proteinExistence type="predicted"/>
<protein>
    <submittedName>
        <fullName evidence="1">Uncharacterized protein</fullName>
    </submittedName>
</protein>
<dbReference type="Proteomes" id="UP000661025">
    <property type="component" value="Unassembled WGS sequence"/>
</dbReference>
<gene>
    <name evidence="1" type="ORF">IHE70_01485</name>
</gene>
<reference evidence="1" key="1">
    <citation type="submission" date="2020-09" db="EMBL/GenBank/DDBJ databases">
        <title>Streptomyces canutascabiei sp. nov., which causes potato common scab and is distributed across the world.</title>
        <authorList>
            <person name="Nguyen H.P."/>
            <person name="Weisberg A.J."/>
            <person name="Chang J.H."/>
            <person name="Clarke C.R."/>
        </authorList>
    </citation>
    <scope>NUCLEOTIDE SEQUENCE</scope>
    <source>
        <strain evidence="1">ID-01-6.2a</strain>
    </source>
</reference>
<evidence type="ECO:0000313" key="2">
    <source>
        <dbReference type="Proteomes" id="UP000661025"/>
    </source>
</evidence>
<organism evidence="1 2">
    <name type="scientific">Streptomyces caniscabiei</name>
    <dbReference type="NCBI Taxonomy" id="2746961"/>
    <lineage>
        <taxon>Bacteria</taxon>
        <taxon>Bacillati</taxon>
        <taxon>Actinomycetota</taxon>
        <taxon>Actinomycetes</taxon>
        <taxon>Kitasatosporales</taxon>
        <taxon>Streptomycetaceae</taxon>
        <taxon>Streptomyces</taxon>
    </lineage>
</organism>
<dbReference type="AlphaFoldDB" id="A0A927KX25"/>
<dbReference type="RefSeq" id="WP_192358976.1">
    <property type="nucleotide sequence ID" value="NZ_CP119182.1"/>
</dbReference>
<accession>A0A927KX25</accession>
<sequence>MPELDSTVFYGHLPDGTILGPVPFDDTEKMIELVRQRMTPEAITAMIERLAADEGRVRL</sequence>
<dbReference type="GeneID" id="79929252"/>
<comment type="caution">
    <text evidence="1">The sequence shown here is derived from an EMBL/GenBank/DDBJ whole genome shotgun (WGS) entry which is preliminary data.</text>
</comment>